<proteinExistence type="predicted"/>
<evidence type="ECO:0000256" key="5">
    <source>
        <dbReference type="SAM" id="Phobius"/>
    </source>
</evidence>
<keyword evidence="2 5" id="KW-0812">Transmembrane</keyword>
<dbReference type="OrthoDB" id="1915122at2759"/>
<protein>
    <submittedName>
        <fullName evidence="7">14125_t:CDS:1</fullName>
    </submittedName>
</protein>
<comment type="caution">
    <text evidence="7">The sequence shown here is derived from an EMBL/GenBank/DDBJ whole genome shotgun (WGS) entry which is preliminary data.</text>
</comment>
<evidence type="ECO:0000256" key="2">
    <source>
        <dbReference type="ARBA" id="ARBA00022692"/>
    </source>
</evidence>
<dbReference type="PANTHER" id="PTHR28018:SF3">
    <property type="entry name" value="RESPIRATORY SUPERCOMPLEX FACTOR 2, MITOCHONDRIAL"/>
    <property type="match status" value="1"/>
</dbReference>
<dbReference type="PROSITE" id="PS51503">
    <property type="entry name" value="HIG1"/>
    <property type="match status" value="1"/>
</dbReference>
<evidence type="ECO:0000313" key="8">
    <source>
        <dbReference type="Proteomes" id="UP000789342"/>
    </source>
</evidence>
<dbReference type="GO" id="GO:0033617">
    <property type="term" value="P:mitochondrial respiratory chain complex IV assembly"/>
    <property type="evidence" value="ECO:0007669"/>
    <property type="project" value="TreeGrafter"/>
</dbReference>
<feature type="transmembrane region" description="Helical" evidence="5">
    <location>
        <begin position="140"/>
        <end position="160"/>
    </location>
</feature>
<keyword evidence="3 5" id="KW-1133">Transmembrane helix</keyword>
<evidence type="ECO:0000313" key="7">
    <source>
        <dbReference type="EMBL" id="CAG8589938.1"/>
    </source>
</evidence>
<evidence type="ECO:0000256" key="4">
    <source>
        <dbReference type="ARBA" id="ARBA00023136"/>
    </source>
</evidence>
<dbReference type="EMBL" id="CAJVPV010005388">
    <property type="protein sequence ID" value="CAG8589938.1"/>
    <property type="molecule type" value="Genomic_DNA"/>
</dbReference>
<feature type="domain" description="HIG1" evidence="6">
    <location>
        <begin position="79"/>
        <end position="172"/>
    </location>
</feature>
<evidence type="ECO:0000259" key="6">
    <source>
        <dbReference type="PROSITE" id="PS51503"/>
    </source>
</evidence>
<evidence type="ECO:0000256" key="1">
    <source>
        <dbReference type="ARBA" id="ARBA00004173"/>
    </source>
</evidence>
<gene>
    <name evidence="7" type="ORF">AMORRO_LOCUS7299</name>
</gene>
<sequence>MKILTQEEEEEHYNATIKGGIKGGAIGLGVALGLSFVAQRYSHFYRNLTLPLKTFLVTSGATATCIISAERAGLEYERQRYGYYKPVKHHAPGQSTTHAIKDYIAENRYSLVCGSWALSMAGSIAYISRNKYLTLSQKVVQARMMAQALTIVLILATAGVSMTDKREQKAPPGSDQWKEIVAAEERKMNKVS</sequence>
<dbReference type="InterPro" id="IPR007667">
    <property type="entry name" value="Hypoxia_induced_domain"/>
</dbReference>
<name>A0A9N9G938_9GLOM</name>
<dbReference type="InterPro" id="IPR040153">
    <property type="entry name" value="Rcf2"/>
</dbReference>
<accession>A0A9N9G938</accession>
<keyword evidence="8" id="KW-1185">Reference proteome</keyword>
<comment type="subcellular location">
    <subcellularLocation>
        <location evidence="1">Mitochondrion</location>
    </subcellularLocation>
</comment>
<dbReference type="PANTHER" id="PTHR28018">
    <property type="entry name" value="RESPIRATORY SUPERCOMPLEX FACTOR 2, MITOCHONDRIAL"/>
    <property type="match status" value="1"/>
</dbReference>
<reference evidence="7" key="1">
    <citation type="submission" date="2021-06" db="EMBL/GenBank/DDBJ databases">
        <authorList>
            <person name="Kallberg Y."/>
            <person name="Tangrot J."/>
            <person name="Rosling A."/>
        </authorList>
    </citation>
    <scope>NUCLEOTIDE SEQUENCE</scope>
    <source>
        <strain evidence="7">CL551</strain>
    </source>
</reference>
<evidence type="ECO:0000256" key="3">
    <source>
        <dbReference type="ARBA" id="ARBA00022989"/>
    </source>
</evidence>
<dbReference type="AlphaFoldDB" id="A0A9N9G938"/>
<keyword evidence="4 5" id="KW-0472">Membrane</keyword>
<dbReference type="GO" id="GO:0005739">
    <property type="term" value="C:mitochondrion"/>
    <property type="evidence" value="ECO:0007669"/>
    <property type="project" value="UniProtKB-SubCell"/>
</dbReference>
<feature type="transmembrane region" description="Helical" evidence="5">
    <location>
        <begin position="20"/>
        <end position="38"/>
    </location>
</feature>
<feature type="transmembrane region" description="Helical" evidence="5">
    <location>
        <begin position="109"/>
        <end position="128"/>
    </location>
</feature>
<organism evidence="7 8">
    <name type="scientific">Acaulospora morrowiae</name>
    <dbReference type="NCBI Taxonomy" id="94023"/>
    <lineage>
        <taxon>Eukaryota</taxon>
        <taxon>Fungi</taxon>
        <taxon>Fungi incertae sedis</taxon>
        <taxon>Mucoromycota</taxon>
        <taxon>Glomeromycotina</taxon>
        <taxon>Glomeromycetes</taxon>
        <taxon>Diversisporales</taxon>
        <taxon>Acaulosporaceae</taxon>
        <taxon>Acaulospora</taxon>
    </lineage>
</organism>
<dbReference type="Proteomes" id="UP000789342">
    <property type="component" value="Unassembled WGS sequence"/>
</dbReference>
<dbReference type="Pfam" id="PF04588">
    <property type="entry name" value="HIG_1_N"/>
    <property type="match status" value="1"/>
</dbReference>